<dbReference type="HOGENOM" id="CLU_1269078_0_0_1"/>
<organism evidence="1 2">
    <name type="scientific">Phytophthora infestans (strain T30-4)</name>
    <name type="common">Potato late blight agent</name>
    <dbReference type="NCBI Taxonomy" id="403677"/>
    <lineage>
        <taxon>Eukaryota</taxon>
        <taxon>Sar</taxon>
        <taxon>Stramenopiles</taxon>
        <taxon>Oomycota</taxon>
        <taxon>Peronosporomycetes</taxon>
        <taxon>Peronosporales</taxon>
        <taxon>Peronosporaceae</taxon>
        <taxon>Phytophthora</taxon>
    </lineage>
</organism>
<dbReference type="VEuPathDB" id="FungiDB:PITG_06414"/>
<dbReference type="OrthoDB" id="116283at2759"/>
<name>D0N4T5_PHYIT</name>
<dbReference type="EMBL" id="DS028125">
    <property type="protein sequence ID" value="EEY69893.1"/>
    <property type="molecule type" value="Genomic_DNA"/>
</dbReference>
<proteinExistence type="predicted"/>
<sequence>MPSKRIQPQWTFLALAYSASDAVIRIESMKYSRIAKSALQPCSVYHMAAPHKMRVRERLCRAKTCKEVAGDGKPWVGRGSDEDLFLVGITTKNLLRKAARDPSSFVIHMDAAFKLSQDCVMRSSVRLTSALRGFDSGLKRAYRARCEGGWCLNPHPRRVTSAATFFSLIVTASFATADIAAHAIADYNTSATAATSITSPTSTTSVVSGSVAGTNGLL</sequence>
<dbReference type="RefSeq" id="XP_002998540.1">
    <property type="nucleotide sequence ID" value="XM_002998494.1"/>
</dbReference>
<dbReference type="KEGG" id="pif:PITG_06414"/>
<protein>
    <submittedName>
        <fullName evidence="1">Uncharacterized protein</fullName>
    </submittedName>
</protein>
<dbReference type="AlphaFoldDB" id="D0N4T5"/>
<dbReference type="GeneID" id="9471641"/>
<reference evidence="2" key="1">
    <citation type="journal article" date="2009" name="Nature">
        <title>Genome sequence and analysis of the Irish potato famine pathogen Phytophthora infestans.</title>
        <authorList>
            <consortium name="The Broad Institute Genome Sequencing Platform"/>
            <person name="Haas B.J."/>
            <person name="Kamoun S."/>
            <person name="Zody M.C."/>
            <person name="Jiang R.H."/>
            <person name="Handsaker R.E."/>
            <person name="Cano L.M."/>
            <person name="Grabherr M."/>
            <person name="Kodira C.D."/>
            <person name="Raffaele S."/>
            <person name="Torto-Alalibo T."/>
            <person name="Bozkurt T.O."/>
            <person name="Ah-Fong A.M."/>
            <person name="Alvarado L."/>
            <person name="Anderson V.L."/>
            <person name="Armstrong M.R."/>
            <person name="Avrova A."/>
            <person name="Baxter L."/>
            <person name="Beynon J."/>
            <person name="Boevink P.C."/>
            <person name="Bollmann S.R."/>
            <person name="Bos J.I."/>
            <person name="Bulone V."/>
            <person name="Cai G."/>
            <person name="Cakir C."/>
            <person name="Carrington J.C."/>
            <person name="Chawner M."/>
            <person name="Conti L."/>
            <person name="Costanzo S."/>
            <person name="Ewan R."/>
            <person name="Fahlgren N."/>
            <person name="Fischbach M.A."/>
            <person name="Fugelstad J."/>
            <person name="Gilroy E.M."/>
            <person name="Gnerre S."/>
            <person name="Green P.J."/>
            <person name="Grenville-Briggs L.J."/>
            <person name="Griffith J."/>
            <person name="Grunwald N.J."/>
            <person name="Horn K."/>
            <person name="Horner N.R."/>
            <person name="Hu C.H."/>
            <person name="Huitema E."/>
            <person name="Jeong D.H."/>
            <person name="Jones A.M."/>
            <person name="Jones J.D."/>
            <person name="Jones R.W."/>
            <person name="Karlsson E.K."/>
            <person name="Kunjeti S.G."/>
            <person name="Lamour K."/>
            <person name="Liu Z."/>
            <person name="Ma L."/>
            <person name="Maclean D."/>
            <person name="Chibucos M.C."/>
            <person name="McDonald H."/>
            <person name="McWalters J."/>
            <person name="Meijer H.J."/>
            <person name="Morgan W."/>
            <person name="Morris P.F."/>
            <person name="Munro C.A."/>
            <person name="O'Neill K."/>
            <person name="Ospina-Giraldo M."/>
            <person name="Pinzon A."/>
            <person name="Pritchard L."/>
            <person name="Ramsahoye B."/>
            <person name="Ren Q."/>
            <person name="Restrepo S."/>
            <person name="Roy S."/>
            <person name="Sadanandom A."/>
            <person name="Savidor A."/>
            <person name="Schornack S."/>
            <person name="Schwartz D.C."/>
            <person name="Schumann U.D."/>
            <person name="Schwessinger B."/>
            <person name="Seyer L."/>
            <person name="Sharpe T."/>
            <person name="Silvar C."/>
            <person name="Song J."/>
            <person name="Studholme D.J."/>
            <person name="Sykes S."/>
            <person name="Thines M."/>
            <person name="van de Vondervoort P.J."/>
            <person name="Phuntumart V."/>
            <person name="Wawra S."/>
            <person name="Weide R."/>
            <person name="Win J."/>
            <person name="Young C."/>
            <person name="Zhou S."/>
            <person name="Fry W."/>
            <person name="Meyers B.C."/>
            <person name="van West P."/>
            <person name="Ristaino J."/>
            <person name="Govers F."/>
            <person name="Birch P.R."/>
            <person name="Whisson S.C."/>
            <person name="Judelson H.S."/>
            <person name="Nusbaum C."/>
        </authorList>
    </citation>
    <scope>NUCLEOTIDE SEQUENCE [LARGE SCALE GENOMIC DNA]</scope>
    <source>
        <strain evidence="2">T30-4</strain>
    </source>
</reference>
<keyword evidence="2" id="KW-1185">Reference proteome</keyword>
<dbReference type="Proteomes" id="UP000006643">
    <property type="component" value="Unassembled WGS sequence"/>
</dbReference>
<evidence type="ECO:0000313" key="1">
    <source>
        <dbReference type="EMBL" id="EEY69893.1"/>
    </source>
</evidence>
<gene>
    <name evidence="1" type="ORF">PITG_06414</name>
</gene>
<dbReference type="InParanoid" id="D0N4T5"/>
<evidence type="ECO:0000313" key="2">
    <source>
        <dbReference type="Proteomes" id="UP000006643"/>
    </source>
</evidence>
<accession>D0N4T5</accession>